<protein>
    <recommendedName>
        <fullName evidence="4">MARVEL domain-containing protein</fullName>
    </recommendedName>
</protein>
<proteinExistence type="predicted"/>
<keyword evidence="1" id="KW-0472">Membrane</keyword>
<feature type="transmembrane region" description="Helical" evidence="1">
    <location>
        <begin position="93"/>
        <end position="113"/>
    </location>
</feature>
<evidence type="ECO:0008006" key="4">
    <source>
        <dbReference type="Google" id="ProtNLM"/>
    </source>
</evidence>
<organism evidence="2 3">
    <name type="scientific">Pleomassaria siparia CBS 279.74</name>
    <dbReference type="NCBI Taxonomy" id="1314801"/>
    <lineage>
        <taxon>Eukaryota</taxon>
        <taxon>Fungi</taxon>
        <taxon>Dikarya</taxon>
        <taxon>Ascomycota</taxon>
        <taxon>Pezizomycotina</taxon>
        <taxon>Dothideomycetes</taxon>
        <taxon>Pleosporomycetidae</taxon>
        <taxon>Pleosporales</taxon>
        <taxon>Pleomassariaceae</taxon>
        <taxon>Pleomassaria</taxon>
    </lineage>
</organism>
<dbReference type="EMBL" id="MU005764">
    <property type="protein sequence ID" value="KAF2714436.1"/>
    <property type="molecule type" value="Genomic_DNA"/>
</dbReference>
<dbReference type="PANTHER" id="PTHR42083:SF1">
    <property type="entry name" value="MARVEL DOMAIN-CONTAINING PROTEIN"/>
    <property type="match status" value="1"/>
</dbReference>
<dbReference type="PANTHER" id="PTHR42083">
    <property type="entry name" value="MARVEL DOMAIN-CONTAINING PROTEIN"/>
    <property type="match status" value="1"/>
</dbReference>
<feature type="transmembrane region" description="Helical" evidence="1">
    <location>
        <begin position="25"/>
        <end position="47"/>
    </location>
</feature>
<accession>A0A6G1KNG3</accession>
<keyword evidence="1" id="KW-1133">Transmembrane helix</keyword>
<feature type="transmembrane region" description="Helical" evidence="1">
    <location>
        <begin position="68"/>
        <end position="87"/>
    </location>
</feature>
<reference evidence="2" key="1">
    <citation type="journal article" date="2020" name="Stud. Mycol.">
        <title>101 Dothideomycetes genomes: a test case for predicting lifestyles and emergence of pathogens.</title>
        <authorList>
            <person name="Haridas S."/>
            <person name="Albert R."/>
            <person name="Binder M."/>
            <person name="Bloem J."/>
            <person name="Labutti K."/>
            <person name="Salamov A."/>
            <person name="Andreopoulos B."/>
            <person name="Baker S."/>
            <person name="Barry K."/>
            <person name="Bills G."/>
            <person name="Bluhm B."/>
            <person name="Cannon C."/>
            <person name="Castanera R."/>
            <person name="Culley D."/>
            <person name="Daum C."/>
            <person name="Ezra D."/>
            <person name="Gonzalez J."/>
            <person name="Henrissat B."/>
            <person name="Kuo A."/>
            <person name="Liang C."/>
            <person name="Lipzen A."/>
            <person name="Lutzoni F."/>
            <person name="Magnuson J."/>
            <person name="Mondo S."/>
            <person name="Nolan M."/>
            <person name="Ohm R."/>
            <person name="Pangilinan J."/>
            <person name="Park H.-J."/>
            <person name="Ramirez L."/>
            <person name="Alfaro M."/>
            <person name="Sun H."/>
            <person name="Tritt A."/>
            <person name="Yoshinaga Y."/>
            <person name="Zwiers L.-H."/>
            <person name="Turgeon B."/>
            <person name="Goodwin S."/>
            <person name="Spatafora J."/>
            <person name="Crous P."/>
            <person name="Grigoriev I."/>
        </authorList>
    </citation>
    <scope>NUCLEOTIDE SEQUENCE</scope>
    <source>
        <strain evidence="2">CBS 279.74</strain>
    </source>
</reference>
<feature type="transmembrane region" description="Helical" evidence="1">
    <location>
        <begin position="134"/>
        <end position="157"/>
    </location>
</feature>
<evidence type="ECO:0000313" key="3">
    <source>
        <dbReference type="Proteomes" id="UP000799428"/>
    </source>
</evidence>
<dbReference type="AlphaFoldDB" id="A0A6G1KNG3"/>
<evidence type="ECO:0000313" key="2">
    <source>
        <dbReference type="EMBL" id="KAF2714436.1"/>
    </source>
</evidence>
<name>A0A6G1KNG3_9PLEO</name>
<dbReference type="Proteomes" id="UP000799428">
    <property type="component" value="Unassembled WGS sequence"/>
</dbReference>
<evidence type="ECO:0000256" key="1">
    <source>
        <dbReference type="SAM" id="Phobius"/>
    </source>
</evidence>
<gene>
    <name evidence="2" type="ORF">K504DRAFT_366941</name>
</gene>
<keyword evidence="1" id="KW-0812">Transmembrane</keyword>
<dbReference type="OrthoDB" id="5363290at2759"/>
<sequence length="174" mass="19705">MLNFLSRRTMKGEKVGLSTNLKASLSIGSVVLILIRLFQFVMGLVVIGLYAQDLDKARKAHKYTDSKWVYAVFCGAFGALMSLIFMMPLIKSWMFFAADVLAFFFYMVLFGIFGKMYIKEDAEGDKGIIRMKNAVWVDLTNMVLWIGTAIYGAFVFWKARKARTTFTSRASAHA</sequence>
<keyword evidence="3" id="KW-1185">Reference proteome</keyword>